<proteinExistence type="predicted"/>
<dbReference type="GO" id="GO:0003677">
    <property type="term" value="F:DNA binding"/>
    <property type="evidence" value="ECO:0007669"/>
    <property type="project" value="UniProtKB-KW"/>
</dbReference>
<dbReference type="InterPro" id="IPR047057">
    <property type="entry name" value="MerR_fam"/>
</dbReference>
<protein>
    <submittedName>
        <fullName evidence="3">Transcriptional regulator</fullName>
    </submittedName>
</protein>
<gene>
    <name evidence="3" type="ORF">DQG23_10705</name>
</gene>
<organism evidence="3 4">
    <name type="scientific">Paenibacillus contaminans</name>
    <dbReference type="NCBI Taxonomy" id="450362"/>
    <lineage>
        <taxon>Bacteria</taxon>
        <taxon>Bacillati</taxon>
        <taxon>Bacillota</taxon>
        <taxon>Bacilli</taxon>
        <taxon>Bacillales</taxon>
        <taxon>Paenibacillaceae</taxon>
        <taxon>Paenibacillus</taxon>
    </lineage>
</organism>
<comment type="caution">
    <text evidence="3">The sequence shown here is derived from an EMBL/GenBank/DDBJ whole genome shotgun (WGS) entry which is preliminary data.</text>
</comment>
<name>A0A329MMM0_9BACL</name>
<dbReference type="SUPFAM" id="SSF46955">
    <property type="entry name" value="Putative DNA-binding domain"/>
    <property type="match status" value="1"/>
</dbReference>
<dbReference type="Gene3D" id="1.10.1660.10">
    <property type="match status" value="1"/>
</dbReference>
<evidence type="ECO:0000259" key="2">
    <source>
        <dbReference type="PROSITE" id="PS50937"/>
    </source>
</evidence>
<dbReference type="AlphaFoldDB" id="A0A329MMM0"/>
<reference evidence="3 4" key="1">
    <citation type="journal article" date="2009" name="Int. J. Syst. Evol. Microbiol.">
        <title>Paenibacillus contaminans sp. nov., isolated from a contaminated laboratory plate.</title>
        <authorList>
            <person name="Chou J.H."/>
            <person name="Lee J.H."/>
            <person name="Lin M.C."/>
            <person name="Chang P.S."/>
            <person name="Arun A.B."/>
            <person name="Young C.C."/>
            <person name="Chen W.M."/>
        </authorList>
    </citation>
    <scope>NUCLEOTIDE SEQUENCE [LARGE SCALE GENOMIC DNA]</scope>
    <source>
        <strain evidence="3 4">CKOBP-6</strain>
    </source>
</reference>
<dbReference type="PRINTS" id="PR00040">
    <property type="entry name" value="HTHMERR"/>
</dbReference>
<dbReference type="SMART" id="SM00422">
    <property type="entry name" value="HTH_MERR"/>
    <property type="match status" value="1"/>
</dbReference>
<feature type="domain" description="HTH merR-type" evidence="2">
    <location>
        <begin position="3"/>
        <end position="72"/>
    </location>
</feature>
<evidence type="ECO:0000256" key="1">
    <source>
        <dbReference type="ARBA" id="ARBA00023125"/>
    </source>
</evidence>
<dbReference type="Pfam" id="PF13411">
    <property type="entry name" value="MerR_1"/>
    <property type="match status" value="1"/>
</dbReference>
<keyword evidence="4" id="KW-1185">Reference proteome</keyword>
<dbReference type="Proteomes" id="UP000250369">
    <property type="component" value="Unassembled WGS sequence"/>
</dbReference>
<dbReference type="InterPro" id="IPR009061">
    <property type="entry name" value="DNA-bd_dom_put_sf"/>
</dbReference>
<dbReference type="EMBL" id="QMFB01000005">
    <property type="protein sequence ID" value="RAV21129.1"/>
    <property type="molecule type" value="Genomic_DNA"/>
</dbReference>
<evidence type="ECO:0000313" key="4">
    <source>
        <dbReference type="Proteomes" id="UP000250369"/>
    </source>
</evidence>
<dbReference type="GO" id="GO:0003700">
    <property type="term" value="F:DNA-binding transcription factor activity"/>
    <property type="evidence" value="ECO:0007669"/>
    <property type="project" value="InterPro"/>
</dbReference>
<sequence>MKMYRIGQLAKEAGLSIRTLRYYDEFGVLKPSVVSGAGYRYYGKEDVIRLHHITTLKQLGFTLSEIKNVLEDERGIPTADKWIDAIRMQIAEVRKEQERLKMLDRVLHTTLHTLELRGDVAAEELLLYIQHIRKNGAEAAEHFRASARRNHFTDAEIPILEGLPSLEEDDPRTTAWVKLLREVHTHRDEPPESDISMKLAAQLLELGANFFQDNYELMERYWDWVRPEPGQSEKTLGLSEDTMAYIDRIVEEYLRREQESKGNPAQNGGRDRE</sequence>
<dbReference type="CDD" id="cd01106">
    <property type="entry name" value="HTH_TipAL-Mta"/>
    <property type="match status" value="1"/>
</dbReference>
<dbReference type="PANTHER" id="PTHR30204:SF90">
    <property type="entry name" value="HTH-TYPE TRANSCRIPTIONAL ACTIVATOR MTA"/>
    <property type="match status" value="1"/>
</dbReference>
<dbReference type="PANTHER" id="PTHR30204">
    <property type="entry name" value="REDOX-CYCLING DRUG-SENSING TRANSCRIPTIONAL ACTIVATOR SOXR"/>
    <property type="match status" value="1"/>
</dbReference>
<dbReference type="PROSITE" id="PS50937">
    <property type="entry name" value="HTH_MERR_2"/>
    <property type="match status" value="1"/>
</dbReference>
<dbReference type="PROSITE" id="PS00552">
    <property type="entry name" value="HTH_MERR_1"/>
    <property type="match status" value="1"/>
</dbReference>
<evidence type="ECO:0000313" key="3">
    <source>
        <dbReference type="EMBL" id="RAV21129.1"/>
    </source>
</evidence>
<accession>A0A329MMM0</accession>
<keyword evidence="1" id="KW-0238">DNA-binding</keyword>
<dbReference type="InterPro" id="IPR000551">
    <property type="entry name" value="MerR-type_HTH_dom"/>
</dbReference>